<name>A0A918TD36_9BACT</name>
<dbReference type="InterPro" id="IPR001296">
    <property type="entry name" value="Glyco_trans_1"/>
</dbReference>
<dbReference type="Pfam" id="PF13439">
    <property type="entry name" value="Glyco_transf_4"/>
    <property type="match status" value="1"/>
</dbReference>
<dbReference type="GO" id="GO:0016757">
    <property type="term" value="F:glycosyltransferase activity"/>
    <property type="evidence" value="ECO:0007669"/>
    <property type="project" value="InterPro"/>
</dbReference>
<sequence>MKLLSLSASDLSGGAAVAATRLHLGLKADGMDSTLIVGEKMGGDPDTIGLDNNLTFSLRRNLDLAPLKLDQAPESISYRSLAWLPNKKLERAIAARNPDLIHLHWTQNGFMPLSLLDKLTAPLVWTFHDLWPVCGALHHEYQNDLRYHEGYTAANRPRSRRGLDLDRRVALRKEKAYKEHNIEAIVPSHWMAEQVRKSSLWRDRPLTVIPIGLDTQIFKPLQKAAARDLLNLPADKKLILFGAMYAGSDKNKGYHQLREALEQLNLSKDEIELAVFGMSAPAEGESPLPYPAHWMGVLRDQFTLAALYSAADVMVVPSLQESFGQTASEALSCGTPVVAFDTSGLKDIVDHEQNGYLAEPFEPSDLAEGIRFVLADTARYETLCENAREKVVSTFSLPQVVKKHREVYEKHLA</sequence>
<feature type="domain" description="Glycosyl transferase family 1" evidence="1">
    <location>
        <begin position="232"/>
        <end position="389"/>
    </location>
</feature>
<dbReference type="Gene3D" id="3.40.50.2000">
    <property type="entry name" value="Glycogen Phosphorylase B"/>
    <property type="match status" value="2"/>
</dbReference>
<dbReference type="Pfam" id="PF00534">
    <property type="entry name" value="Glycos_transf_1"/>
    <property type="match status" value="1"/>
</dbReference>
<dbReference type="AlphaFoldDB" id="A0A918TD36"/>
<organism evidence="3 4">
    <name type="scientific">Roseibacillus persicicus</name>
    <dbReference type="NCBI Taxonomy" id="454148"/>
    <lineage>
        <taxon>Bacteria</taxon>
        <taxon>Pseudomonadati</taxon>
        <taxon>Verrucomicrobiota</taxon>
        <taxon>Verrucomicrobiia</taxon>
        <taxon>Verrucomicrobiales</taxon>
        <taxon>Verrucomicrobiaceae</taxon>
        <taxon>Roseibacillus</taxon>
    </lineage>
</organism>
<dbReference type="InterPro" id="IPR050194">
    <property type="entry name" value="Glycosyltransferase_grp1"/>
</dbReference>
<dbReference type="EMBL" id="BMXI01000002">
    <property type="protein sequence ID" value="GHC43641.1"/>
    <property type="molecule type" value="Genomic_DNA"/>
</dbReference>
<dbReference type="RefSeq" id="WP_189567228.1">
    <property type="nucleotide sequence ID" value="NZ_BMXI01000002.1"/>
</dbReference>
<keyword evidence="3" id="KW-0808">Transferase</keyword>
<gene>
    <name evidence="3" type="ORF">GCM10007100_06010</name>
</gene>
<evidence type="ECO:0000313" key="4">
    <source>
        <dbReference type="Proteomes" id="UP000644507"/>
    </source>
</evidence>
<evidence type="ECO:0000259" key="1">
    <source>
        <dbReference type="Pfam" id="PF00534"/>
    </source>
</evidence>
<protein>
    <submittedName>
        <fullName evidence="3">Glycosyl transferase</fullName>
    </submittedName>
</protein>
<feature type="domain" description="Glycosyltransferase subfamily 4-like N-terminal" evidence="2">
    <location>
        <begin position="13"/>
        <end position="216"/>
    </location>
</feature>
<dbReference type="SUPFAM" id="SSF53756">
    <property type="entry name" value="UDP-Glycosyltransferase/glycogen phosphorylase"/>
    <property type="match status" value="1"/>
</dbReference>
<evidence type="ECO:0000313" key="3">
    <source>
        <dbReference type="EMBL" id="GHC43641.1"/>
    </source>
</evidence>
<evidence type="ECO:0000259" key="2">
    <source>
        <dbReference type="Pfam" id="PF13439"/>
    </source>
</evidence>
<reference evidence="3" key="1">
    <citation type="journal article" date="2014" name="Int. J. Syst. Evol. Microbiol.">
        <title>Complete genome sequence of Corynebacterium casei LMG S-19264T (=DSM 44701T), isolated from a smear-ripened cheese.</title>
        <authorList>
            <consortium name="US DOE Joint Genome Institute (JGI-PGF)"/>
            <person name="Walter F."/>
            <person name="Albersmeier A."/>
            <person name="Kalinowski J."/>
            <person name="Ruckert C."/>
        </authorList>
    </citation>
    <scope>NUCLEOTIDE SEQUENCE</scope>
    <source>
        <strain evidence="3">KCTC 12988</strain>
    </source>
</reference>
<dbReference type="PANTHER" id="PTHR45947:SF3">
    <property type="entry name" value="SULFOQUINOVOSYL TRANSFERASE SQD2"/>
    <property type="match status" value="1"/>
</dbReference>
<dbReference type="Proteomes" id="UP000644507">
    <property type="component" value="Unassembled WGS sequence"/>
</dbReference>
<dbReference type="InterPro" id="IPR028098">
    <property type="entry name" value="Glyco_trans_4-like_N"/>
</dbReference>
<comment type="caution">
    <text evidence="3">The sequence shown here is derived from an EMBL/GenBank/DDBJ whole genome shotgun (WGS) entry which is preliminary data.</text>
</comment>
<proteinExistence type="predicted"/>
<accession>A0A918TD36</accession>
<keyword evidence="4" id="KW-1185">Reference proteome</keyword>
<reference evidence="3" key="2">
    <citation type="submission" date="2020-09" db="EMBL/GenBank/DDBJ databases">
        <authorList>
            <person name="Sun Q."/>
            <person name="Kim S."/>
        </authorList>
    </citation>
    <scope>NUCLEOTIDE SEQUENCE</scope>
    <source>
        <strain evidence="3">KCTC 12988</strain>
    </source>
</reference>
<dbReference type="PANTHER" id="PTHR45947">
    <property type="entry name" value="SULFOQUINOVOSYL TRANSFERASE SQD2"/>
    <property type="match status" value="1"/>
</dbReference>